<organism evidence="1">
    <name type="scientific">Myoviridae sp. ct0Qb19</name>
    <dbReference type="NCBI Taxonomy" id="2827653"/>
    <lineage>
        <taxon>Viruses</taxon>
        <taxon>Duplodnaviria</taxon>
        <taxon>Heunggongvirae</taxon>
        <taxon>Uroviricota</taxon>
        <taxon>Caudoviricetes</taxon>
    </lineage>
</organism>
<accession>A0A8S5SZJ2</accession>
<name>A0A8S5SZJ2_9CAUD</name>
<protein>
    <submittedName>
        <fullName evidence="1">Uncharacterized protein</fullName>
    </submittedName>
</protein>
<sequence>MYEKVLEVIKNSSYDSFGIRRTCSDEDYKVGDIARNSFYWDVENDLSSYQTEPEVMDGTSARAILFDDMDSDEGNLEVIKKTIERFKKEYPCCLPEEKFVVLGSDRVEYDINDGDIIMEDAEVLYIF</sequence>
<evidence type="ECO:0000313" key="1">
    <source>
        <dbReference type="EMBL" id="DAF56425.1"/>
    </source>
</evidence>
<reference evidence="1" key="1">
    <citation type="journal article" date="2021" name="Proc. Natl. Acad. Sci. U.S.A.">
        <title>A Catalog of Tens of Thousands of Viruses from Human Metagenomes Reveals Hidden Associations with Chronic Diseases.</title>
        <authorList>
            <person name="Tisza M.J."/>
            <person name="Buck C.B."/>
        </authorList>
    </citation>
    <scope>NUCLEOTIDE SEQUENCE</scope>
    <source>
        <strain evidence="1">Ct0Qb19</strain>
    </source>
</reference>
<proteinExistence type="predicted"/>
<dbReference type="EMBL" id="BK032715">
    <property type="protein sequence ID" value="DAF56425.1"/>
    <property type="molecule type" value="Genomic_DNA"/>
</dbReference>